<evidence type="ECO:0000259" key="4">
    <source>
        <dbReference type="PROSITE" id="PS51755"/>
    </source>
</evidence>
<proteinExistence type="inferred from homology"/>
<dbReference type="Gene3D" id="1.25.40.10">
    <property type="entry name" value="Tetratricopeptide repeat domain"/>
    <property type="match status" value="1"/>
</dbReference>
<protein>
    <submittedName>
        <fullName evidence="5">AAA family ATPase</fullName>
    </submittedName>
</protein>
<dbReference type="SMART" id="SM01043">
    <property type="entry name" value="BTAD"/>
    <property type="match status" value="1"/>
</dbReference>
<dbReference type="PRINTS" id="PR00364">
    <property type="entry name" value="DISEASERSIST"/>
</dbReference>
<dbReference type="RefSeq" id="WP_329412794.1">
    <property type="nucleotide sequence ID" value="NZ_CP109441.1"/>
</dbReference>
<dbReference type="Gene3D" id="3.40.50.300">
    <property type="entry name" value="P-loop containing nucleotide triphosphate hydrolases"/>
    <property type="match status" value="1"/>
</dbReference>
<dbReference type="SUPFAM" id="SSF52540">
    <property type="entry name" value="P-loop containing nucleoside triphosphate hydrolases"/>
    <property type="match status" value="1"/>
</dbReference>
<dbReference type="InterPro" id="IPR005158">
    <property type="entry name" value="BTAD"/>
</dbReference>
<feature type="domain" description="OmpR/PhoB-type" evidence="4">
    <location>
        <begin position="1"/>
        <end position="90"/>
    </location>
</feature>
<keyword evidence="6" id="KW-1185">Reference proteome</keyword>
<evidence type="ECO:0000256" key="2">
    <source>
        <dbReference type="ARBA" id="ARBA00023125"/>
    </source>
</evidence>
<comment type="similarity">
    <text evidence="1">Belongs to the AfsR/DnrI/RedD regulatory family.</text>
</comment>
<dbReference type="InterPro" id="IPR027417">
    <property type="entry name" value="P-loop_NTPase"/>
</dbReference>
<evidence type="ECO:0000256" key="3">
    <source>
        <dbReference type="PROSITE-ProRule" id="PRU01091"/>
    </source>
</evidence>
<evidence type="ECO:0000256" key="1">
    <source>
        <dbReference type="ARBA" id="ARBA00005820"/>
    </source>
</evidence>
<dbReference type="CDD" id="cd15831">
    <property type="entry name" value="BTAD"/>
    <property type="match status" value="1"/>
</dbReference>
<sequence length="1014" mass="109017">MRVLLLGPFEVRDDEDRPLRIAGVRVRALLARLAIEPGRVVPADALADAIWDGRPPDNGANALQALVSRVRRAVGTARVEGLAPGYRLVIDPVDVDVVRFERLAAAGRESDDLAALREAKSLWRGPALTELLELRFAADAAVRLDELRLGAAEHRLGLEVAAGNDVLDEVRALAEAHPLTERIQGLLIRALYAAGRQVDALATFERTRDRLGDELGIDPSPELSELHLSILRQESAAPRRRTNLRAQVTSFVGREDDVADLTARLSAARLITIVGPGGAGKTRLAVEVGERVSGGVWLVELAAVRDPEQVASAVLTTIGVREVGLLEPSAGDPVDRLAEFLAQQDVLLIFDNCEHLVDAVAELVDRLLGACPELRVLATSRESLAVDGEHIHQIHPLSWPDDAAAAESFPAVRLFVERARAVRPDFALDAGTALAVVEICRRLDGLPLAIELAAARLRALSVGQIAAKLDDRFTLLGRGSRTAQARHRTLRAVIEWSWAPLSEPEGELVMWLAVFPAGATLDAVDDLELLTGLVDKSLVERGGERYRMLETIRSYALERLAESGREEAVRGRQAQYLLRLAESAEAELRSAAQLDALARLDVERDNIAAALRFAVDTGAVELGIRLIAAMFWYWTLRGIHRERLHWMRAVLELRGEVPDELRALRDVLDGLSRYEGGAIEDGMRAVAAGLEIARSSGLPSGPARTVLLVAPAFLEGQGLSASWQGLVGWERGIALLLDGTSIDQLVSAKKEFESAGERFGLSTTLQSIADDQMRHGDLLEAITSLTRAATAFEELGNAGDAAAVCAESDTALARLGELDRAEVALARAGQHVEAAGEPGTATYVRLARAEYLLRRGDRKAALRELERAETGLANTAFGTRIRARSAGFRALIAILDDDPARARRVLDTATRGLIIGRNGSMTTASGAQADDLAMFAQLYAALAMRDGNATAAAHLLGAAAAMLGTEDRRGYDNLIAPADRAREALGAEAFTTACESTAGSRPTAAIEFLLSQAT</sequence>
<name>A0ABZ1YYS5_9NOCA</name>
<dbReference type="InterPro" id="IPR001867">
    <property type="entry name" value="OmpR/PhoB-type_DNA-bd"/>
</dbReference>
<reference evidence="5" key="1">
    <citation type="submission" date="2022-10" db="EMBL/GenBank/DDBJ databases">
        <title>The complete genomes of actinobacterial strains from the NBC collection.</title>
        <authorList>
            <person name="Joergensen T.S."/>
            <person name="Alvarez Arevalo M."/>
            <person name="Sterndorff E.B."/>
            <person name="Faurdal D."/>
            <person name="Vuksanovic O."/>
            <person name="Mourched A.-S."/>
            <person name="Charusanti P."/>
            <person name="Shaw S."/>
            <person name="Blin K."/>
            <person name="Weber T."/>
        </authorList>
    </citation>
    <scope>NUCLEOTIDE SEQUENCE</scope>
    <source>
        <strain evidence="5">NBC_01482</strain>
    </source>
</reference>
<dbReference type="PANTHER" id="PTHR47691">
    <property type="entry name" value="REGULATOR-RELATED"/>
    <property type="match status" value="1"/>
</dbReference>
<dbReference type="PANTHER" id="PTHR47691:SF3">
    <property type="entry name" value="HTH-TYPE TRANSCRIPTIONAL REGULATOR RV0890C-RELATED"/>
    <property type="match status" value="1"/>
</dbReference>
<dbReference type="SMART" id="SM00862">
    <property type="entry name" value="Trans_reg_C"/>
    <property type="match status" value="1"/>
</dbReference>
<dbReference type="Pfam" id="PF13401">
    <property type="entry name" value="AAA_22"/>
    <property type="match status" value="1"/>
</dbReference>
<dbReference type="InterPro" id="IPR011990">
    <property type="entry name" value="TPR-like_helical_dom_sf"/>
</dbReference>
<evidence type="ECO:0000313" key="6">
    <source>
        <dbReference type="Proteomes" id="UP001432062"/>
    </source>
</evidence>
<dbReference type="InterPro" id="IPR036388">
    <property type="entry name" value="WH-like_DNA-bd_sf"/>
</dbReference>
<dbReference type="Gene3D" id="1.10.10.10">
    <property type="entry name" value="Winged helix-like DNA-binding domain superfamily/Winged helix DNA-binding domain"/>
    <property type="match status" value="1"/>
</dbReference>
<dbReference type="Proteomes" id="UP001432062">
    <property type="component" value="Chromosome"/>
</dbReference>
<organism evidence="5 6">
    <name type="scientific">Nocardia vinacea</name>
    <dbReference type="NCBI Taxonomy" id="96468"/>
    <lineage>
        <taxon>Bacteria</taxon>
        <taxon>Bacillati</taxon>
        <taxon>Actinomycetota</taxon>
        <taxon>Actinomycetes</taxon>
        <taxon>Mycobacteriales</taxon>
        <taxon>Nocardiaceae</taxon>
        <taxon>Nocardia</taxon>
    </lineage>
</organism>
<dbReference type="PROSITE" id="PS51755">
    <property type="entry name" value="OMPR_PHOB"/>
    <property type="match status" value="1"/>
</dbReference>
<dbReference type="SUPFAM" id="SSF46894">
    <property type="entry name" value="C-terminal effector domain of the bipartite response regulators"/>
    <property type="match status" value="1"/>
</dbReference>
<dbReference type="EMBL" id="CP109441">
    <property type="protein sequence ID" value="WUV48437.1"/>
    <property type="molecule type" value="Genomic_DNA"/>
</dbReference>
<gene>
    <name evidence="5" type="ORF">OG563_09710</name>
</gene>
<keyword evidence="2 3" id="KW-0238">DNA-binding</keyword>
<accession>A0ABZ1YYS5</accession>
<dbReference type="Pfam" id="PF03704">
    <property type="entry name" value="BTAD"/>
    <property type="match status" value="1"/>
</dbReference>
<dbReference type="InterPro" id="IPR016032">
    <property type="entry name" value="Sig_transdc_resp-reg_C-effctor"/>
</dbReference>
<dbReference type="SUPFAM" id="SSF48452">
    <property type="entry name" value="TPR-like"/>
    <property type="match status" value="2"/>
</dbReference>
<evidence type="ECO:0000313" key="5">
    <source>
        <dbReference type="EMBL" id="WUV48437.1"/>
    </source>
</evidence>
<feature type="DNA-binding region" description="OmpR/PhoB-type" evidence="3">
    <location>
        <begin position="1"/>
        <end position="90"/>
    </location>
</feature>
<dbReference type="InterPro" id="IPR049945">
    <property type="entry name" value="AAA_22"/>
</dbReference>